<dbReference type="Proteomes" id="UP000594468">
    <property type="component" value="Chromosome"/>
</dbReference>
<accession>A0A7S8E9Z2</accession>
<dbReference type="RefSeq" id="WP_195171202.1">
    <property type="nucleotide sequence ID" value="NZ_CP062983.1"/>
</dbReference>
<evidence type="ECO:0000313" key="3">
    <source>
        <dbReference type="Proteomes" id="UP000594468"/>
    </source>
</evidence>
<evidence type="ECO:0000259" key="1">
    <source>
        <dbReference type="PROSITE" id="PS50846"/>
    </source>
</evidence>
<dbReference type="CDD" id="cd00371">
    <property type="entry name" value="HMA"/>
    <property type="match status" value="1"/>
</dbReference>
<evidence type="ECO:0000313" key="2">
    <source>
        <dbReference type="EMBL" id="QPC83133.1"/>
    </source>
</evidence>
<dbReference type="AlphaFoldDB" id="A0A7S8E9Z2"/>
<dbReference type="SUPFAM" id="SSF55008">
    <property type="entry name" value="HMA, heavy metal-associated domain"/>
    <property type="match status" value="1"/>
</dbReference>
<proteinExistence type="predicted"/>
<dbReference type="EMBL" id="CP062983">
    <property type="protein sequence ID" value="QPC83133.1"/>
    <property type="molecule type" value="Genomic_DNA"/>
</dbReference>
<organism evidence="2 3">
    <name type="scientific">Phototrophicus methaneseepsis</name>
    <dbReference type="NCBI Taxonomy" id="2710758"/>
    <lineage>
        <taxon>Bacteria</taxon>
        <taxon>Bacillati</taxon>
        <taxon>Chloroflexota</taxon>
        <taxon>Candidatus Thermofontia</taxon>
        <taxon>Phototrophicales</taxon>
        <taxon>Phototrophicaceae</taxon>
        <taxon>Phototrophicus</taxon>
    </lineage>
</organism>
<keyword evidence="3" id="KW-1185">Reference proteome</keyword>
<dbReference type="PROSITE" id="PS50846">
    <property type="entry name" value="HMA_2"/>
    <property type="match status" value="1"/>
</dbReference>
<reference evidence="2 3" key="1">
    <citation type="submission" date="2020-02" db="EMBL/GenBank/DDBJ databases">
        <authorList>
            <person name="Zheng R.K."/>
            <person name="Sun C.M."/>
        </authorList>
    </citation>
    <scope>NUCLEOTIDE SEQUENCE [LARGE SCALE GENOMIC DNA]</scope>
    <source>
        <strain evidence="3">rifampicinis</strain>
    </source>
</reference>
<feature type="domain" description="HMA" evidence="1">
    <location>
        <begin position="17"/>
        <end position="83"/>
    </location>
</feature>
<dbReference type="GO" id="GO:0046872">
    <property type="term" value="F:metal ion binding"/>
    <property type="evidence" value="ECO:0007669"/>
    <property type="project" value="InterPro"/>
</dbReference>
<dbReference type="KEGG" id="pmet:G4Y79_01795"/>
<dbReference type="InterPro" id="IPR036163">
    <property type="entry name" value="HMA_dom_sf"/>
</dbReference>
<protein>
    <submittedName>
        <fullName evidence="2">Heavy-metal-associated domain-containing protein</fullName>
    </submittedName>
</protein>
<dbReference type="Gene3D" id="3.30.70.100">
    <property type="match status" value="1"/>
</dbReference>
<dbReference type="Pfam" id="PF00403">
    <property type="entry name" value="HMA"/>
    <property type="match status" value="1"/>
</dbReference>
<sequence>MDPIEKIATGEEQEMVKKTSLTVWGMGCPNCAMRVHNSLVALKGVINAYVDHTTGTAEVEFNPHMVAIPALVGAVAEAGNDGRHAYSAVLLIE</sequence>
<dbReference type="InterPro" id="IPR006121">
    <property type="entry name" value="HMA_dom"/>
</dbReference>
<gene>
    <name evidence="2" type="ORF">G4Y79_01795</name>
</gene>
<name>A0A7S8E9Z2_9CHLR</name>